<feature type="domain" description="Mycothiol-dependent maleylpyruvate isomerase metal-binding" evidence="1">
    <location>
        <begin position="13"/>
        <end position="156"/>
    </location>
</feature>
<organism evidence="2 3">
    <name type="scientific">Mycolicibacterium neoaurum</name>
    <name type="common">Mycobacterium neoaurum</name>
    <dbReference type="NCBI Taxonomy" id="1795"/>
    <lineage>
        <taxon>Bacteria</taxon>
        <taxon>Bacillati</taxon>
        <taxon>Actinomycetota</taxon>
        <taxon>Actinomycetes</taxon>
        <taxon>Mycobacteriales</taxon>
        <taxon>Mycobacteriaceae</taxon>
        <taxon>Mycolicibacterium</taxon>
    </lineage>
</organism>
<dbReference type="AlphaFoldDB" id="A0AAV2WM46"/>
<protein>
    <submittedName>
        <fullName evidence="2">Actinobacterial protein</fullName>
    </submittedName>
</protein>
<reference evidence="2" key="1">
    <citation type="submission" date="2014-05" db="EMBL/GenBank/DDBJ databases">
        <authorList>
            <person name="Urmite Genomes"/>
        </authorList>
    </citation>
    <scope>NUCLEOTIDE SEQUENCE</scope>
    <source>
        <strain evidence="2">DSM 44074</strain>
    </source>
</reference>
<accession>A0AAV2WM46</accession>
<evidence type="ECO:0000313" key="2">
    <source>
        <dbReference type="EMBL" id="CDQ45341.1"/>
    </source>
</evidence>
<dbReference type="RefSeq" id="WP_030133267.1">
    <property type="nucleotide sequence ID" value="NZ_LK021339.1"/>
</dbReference>
<proteinExistence type="predicted"/>
<evidence type="ECO:0000259" key="1">
    <source>
        <dbReference type="Pfam" id="PF11716"/>
    </source>
</evidence>
<dbReference type="NCBIfam" id="TIGR03083">
    <property type="entry name" value="maleylpyruvate isomerase family mycothiol-dependent enzyme"/>
    <property type="match status" value="1"/>
</dbReference>
<evidence type="ECO:0000313" key="3">
    <source>
        <dbReference type="Proteomes" id="UP000028864"/>
    </source>
</evidence>
<dbReference type="GO" id="GO:0046872">
    <property type="term" value="F:metal ion binding"/>
    <property type="evidence" value="ECO:0007669"/>
    <property type="project" value="InterPro"/>
</dbReference>
<dbReference type="InterPro" id="IPR024344">
    <property type="entry name" value="MDMPI_metal-binding"/>
</dbReference>
<name>A0AAV2WM46_MYCNE</name>
<gene>
    <name evidence="2" type="ORF">BN1047_03236</name>
</gene>
<dbReference type="Gene3D" id="1.20.120.450">
    <property type="entry name" value="dinb family like domain"/>
    <property type="match status" value="1"/>
</dbReference>
<dbReference type="InterPro" id="IPR034660">
    <property type="entry name" value="DinB/YfiT-like"/>
</dbReference>
<sequence length="207" mass="21450">MTVLDPSMTVFDSAARSFEQLIRGLGATDWDGPGLGDWDLRALVGHTSRSLVTVIEYLKQPAPTGELVDAPGYYLAVRDFSVAAGAEAIVERGRQAGRDLGDDPAAAVSALVATACADVEQAGDPAIAVIGGIGITLSEYLQTRIFELVVHGLDIARATGRDYQPSADVLEAANVLAARIATRSGRGGALLLGLTGRAELGDGFSVV</sequence>
<reference evidence="2" key="2">
    <citation type="submission" date="2015-09" db="EMBL/GenBank/DDBJ databases">
        <title>Draft genome sequence of Mycobacterium neoaurum DSM 44074.</title>
        <authorList>
            <person name="Croce O."/>
            <person name="Robert C."/>
            <person name="Raoult D."/>
            <person name="Drancourt M."/>
        </authorList>
    </citation>
    <scope>NUCLEOTIDE SEQUENCE</scope>
    <source>
        <strain evidence="2">DSM 44074</strain>
    </source>
</reference>
<dbReference type="InterPro" id="IPR017517">
    <property type="entry name" value="Maleyloyr_isom"/>
</dbReference>
<dbReference type="EMBL" id="LK021339">
    <property type="protein sequence ID" value="CDQ45341.1"/>
    <property type="molecule type" value="Genomic_DNA"/>
</dbReference>
<dbReference type="SUPFAM" id="SSF109854">
    <property type="entry name" value="DinB/YfiT-like putative metalloenzymes"/>
    <property type="match status" value="1"/>
</dbReference>
<dbReference type="Proteomes" id="UP000028864">
    <property type="component" value="Unassembled WGS sequence"/>
</dbReference>
<dbReference type="Pfam" id="PF11716">
    <property type="entry name" value="MDMPI_N"/>
    <property type="match status" value="1"/>
</dbReference>